<evidence type="ECO:0000259" key="2">
    <source>
        <dbReference type="PROSITE" id="PS50987"/>
    </source>
</evidence>
<feature type="domain" description="HTH arsR-type" evidence="2">
    <location>
        <begin position="1"/>
        <end position="95"/>
    </location>
</feature>
<dbReference type="PANTHER" id="PTHR38600">
    <property type="entry name" value="TRANSCRIPTIONAL REGULATORY PROTEIN"/>
    <property type="match status" value="1"/>
</dbReference>
<dbReference type="GO" id="GO:0003700">
    <property type="term" value="F:DNA-binding transcription factor activity"/>
    <property type="evidence" value="ECO:0007669"/>
    <property type="project" value="InterPro"/>
</dbReference>
<dbReference type="InterPro" id="IPR011991">
    <property type="entry name" value="ArsR-like_HTH"/>
</dbReference>
<gene>
    <name evidence="3" type="ORF">A7K91_21020</name>
</gene>
<dbReference type="Pfam" id="PF12840">
    <property type="entry name" value="HTH_20"/>
    <property type="match status" value="1"/>
</dbReference>
<organism evidence="3 4">
    <name type="scientific">Paenibacillus oryzae</name>
    <dbReference type="NCBI Taxonomy" id="1844972"/>
    <lineage>
        <taxon>Bacteria</taxon>
        <taxon>Bacillati</taxon>
        <taxon>Bacillota</taxon>
        <taxon>Bacilli</taxon>
        <taxon>Bacillales</taxon>
        <taxon>Paenibacillaceae</taxon>
        <taxon>Paenibacillus</taxon>
    </lineage>
</organism>
<dbReference type="OrthoDB" id="9781958at2"/>
<dbReference type="CDD" id="cd00090">
    <property type="entry name" value="HTH_ARSR"/>
    <property type="match status" value="1"/>
</dbReference>
<dbReference type="InterPro" id="IPR001845">
    <property type="entry name" value="HTH_ArsR_DNA-bd_dom"/>
</dbReference>
<dbReference type="EMBL" id="LYPA01000050">
    <property type="protein sequence ID" value="OBR66211.1"/>
    <property type="molecule type" value="Genomic_DNA"/>
</dbReference>
<accession>A0A1A5YKR9</accession>
<evidence type="ECO:0000313" key="4">
    <source>
        <dbReference type="Proteomes" id="UP000092024"/>
    </source>
</evidence>
<evidence type="ECO:0000256" key="1">
    <source>
        <dbReference type="ARBA" id="ARBA00023125"/>
    </source>
</evidence>
<dbReference type="RefSeq" id="WP_068682418.1">
    <property type="nucleotide sequence ID" value="NZ_LYPA01000050.1"/>
</dbReference>
<dbReference type="PANTHER" id="PTHR38600:SF1">
    <property type="entry name" value="TRANSCRIPTIONAL REGULATORY PROTEIN"/>
    <property type="match status" value="1"/>
</dbReference>
<proteinExistence type="predicted"/>
<dbReference type="InterPro" id="IPR036388">
    <property type="entry name" value="WH-like_DNA-bd_sf"/>
</dbReference>
<dbReference type="GO" id="GO:0003677">
    <property type="term" value="F:DNA binding"/>
    <property type="evidence" value="ECO:0007669"/>
    <property type="project" value="UniProtKB-KW"/>
</dbReference>
<dbReference type="PROSITE" id="PS50987">
    <property type="entry name" value="HTH_ARSR_2"/>
    <property type="match status" value="1"/>
</dbReference>
<dbReference type="SMART" id="SM00418">
    <property type="entry name" value="HTH_ARSR"/>
    <property type="match status" value="1"/>
</dbReference>
<dbReference type="Gene3D" id="1.10.10.10">
    <property type="entry name" value="Winged helix-like DNA-binding domain superfamily/Winged helix DNA-binding domain"/>
    <property type="match status" value="1"/>
</dbReference>
<keyword evidence="1" id="KW-0238">DNA-binding</keyword>
<keyword evidence="4" id="KW-1185">Reference proteome</keyword>
<dbReference type="Proteomes" id="UP000092024">
    <property type="component" value="Unassembled WGS sequence"/>
</dbReference>
<dbReference type="AlphaFoldDB" id="A0A1A5YKR9"/>
<dbReference type="STRING" id="1844972.A7K91_21020"/>
<protein>
    <submittedName>
        <fullName evidence="3">Transcriptional regulator</fullName>
    </submittedName>
</protein>
<dbReference type="SUPFAM" id="SSF46785">
    <property type="entry name" value="Winged helix' DNA-binding domain"/>
    <property type="match status" value="1"/>
</dbReference>
<dbReference type="InterPro" id="IPR036390">
    <property type="entry name" value="WH_DNA-bd_sf"/>
</dbReference>
<reference evidence="3 4" key="1">
    <citation type="submission" date="2016-05" db="EMBL/GenBank/DDBJ databases">
        <title>Paenibacillus oryzae. sp. nov., isolated from the rice root.</title>
        <authorList>
            <person name="Zhang J."/>
            <person name="Zhang X."/>
        </authorList>
    </citation>
    <scope>NUCLEOTIDE SEQUENCE [LARGE SCALE GENOMIC DNA]</scope>
    <source>
        <strain evidence="3 4">1DrF-4</strain>
    </source>
</reference>
<comment type="caution">
    <text evidence="3">The sequence shown here is derived from an EMBL/GenBank/DDBJ whole genome shotgun (WGS) entry which is preliminary data.</text>
</comment>
<evidence type="ECO:0000313" key="3">
    <source>
        <dbReference type="EMBL" id="OBR66211.1"/>
    </source>
</evidence>
<sequence length="302" mass="33813">MNIQVSAEQVHFFEALASESRIRMIKLLEVQPMNIKEMAYALGVSSAIVTKHVQKLEEAGIIATEGISGLRGRQKVCRLVMDDITLRFRTPAEPAPNRYAISIPIGHYTDYQAKPTCGLASPDKIIGMFDDPRYFSDPDRTAAAHLWFSSGFVEYRIPNYLLSNQQADAISITLELCSEAPGFNENWPSDIYFYLNDVSIGHWTCPGDFGSSRGVHTPEWWKHGTQHGLLKTIQIKAQGCYIDGMPMSNIAINQIPLPYGENIRFRIAAPETAKNAGGLSLFGKHFGNYNQDIQFEMLYGDK</sequence>
<name>A0A1A5YKR9_9BACL</name>